<evidence type="ECO:0000256" key="2">
    <source>
        <dbReference type="ARBA" id="ARBA00022723"/>
    </source>
</evidence>
<evidence type="ECO:0000256" key="6">
    <source>
        <dbReference type="SAM" id="Coils"/>
    </source>
</evidence>
<feature type="region of interest" description="Disordered" evidence="7">
    <location>
        <begin position="69"/>
        <end position="91"/>
    </location>
</feature>
<dbReference type="InterPro" id="IPR018159">
    <property type="entry name" value="Spectrin/alpha-actinin"/>
</dbReference>
<dbReference type="Pfam" id="PF00435">
    <property type="entry name" value="Spectrin"/>
    <property type="match status" value="4"/>
</dbReference>
<evidence type="ECO:0000256" key="1">
    <source>
        <dbReference type="ARBA" id="ARBA00010255"/>
    </source>
</evidence>
<keyword evidence="5" id="KW-0009">Actin-binding</keyword>
<dbReference type="FunFam" id="1.20.58.60:FF:000005">
    <property type="entry name" value="Actinin alpha 1"/>
    <property type="match status" value="1"/>
</dbReference>
<dbReference type="Gene3D" id="1.20.58.60">
    <property type="match status" value="4"/>
</dbReference>
<sequence length="1064" mass="120274">MAANRSFSSMFHLQPEIQNGTDDESQDLMKTCPPFGFSLQHVAPTRSSATSCCIDGVSARLRRADHCPATAAHQKPLHPPLPPAARRRRGEAGLSARLGEGSLSHTHTHTHTLGGFGLKGAIIQPPQWALCAAGPGGRWAEGRAGQQHPVIMFFNRTNYKHGGGAKTFTAWCNSHLRKAGTQIENIEEDFRDGLKLMLLLEVISGERLPKPERGKMRVHKINNVNKALDFIASKGVKLVSIGAEEIVDGNAKMTLGMIWTIILRFAIQDISVEETSAKEGLLLWCQRKTAPYKNVNVQNFHISWKDGLAFNALIHRHRPDLIDYDSLRKDDPITNLNNAFEVAEKHLDIPKMLDAEDIVNTARPDEKAIMTYVSNIVGTLRPDEKAIMTYVSCFYHAFSGAQKAETAANRICKVLAVNQENEQMMEDYEKLASDLLEWIRRTIPWLENRTQEKTVKDLQAKQEDFRDYRTVHKPPKVQEKCQLEISFNTLQTKLRLSNRPAFMPSEGRMVSDINTAWHNLEGAEKGYEEWILSEIRRLERLEHLAEKFHQKAAIHESWTDGKEAMLTQKDYETSSLSEVKALLRKHEAFESDLAAHQDRVEQIAAIAQELNELDYYDAASVNTRCQKICEQWDILGSLTHRRKESLERTEKQLESIDELYLEYAKRAAPFNNWMEGAMEDLQDMFIVHNIEEIQGLISAHEQFKSTLPEANKEREAIQAIQAEVQRIAQSNGIKLSSANPYTTITPQSIDSKWEKAMAMVPQRDNALQHELNKQNSNDTLRATFAAQANAVGAYIQAKMEEIGRISIEMNGTLEDQLTDLKEYQKTIMSYMPEINKLEGHHQHIQEALIFDNQYTSYTMEHLRVGWEQLLTTIARTINEVENQILTRDAKGISQEQLFEYRASFNHFDKKRSGQMVSDDFRALLISTGNSLPPPHRHLAPVNLCCSLGCQGDGEFNRIMGIVDPNSTGVVTFQAFIDFMSRETTDTDTADQVIASFKILAGDKSLLSSFSHQNFITADELRRELPPDQAEYCITRMAPYAGPDGVPGALDYMSFSTALYGESDL</sequence>
<evidence type="ECO:0000256" key="5">
    <source>
        <dbReference type="ARBA" id="ARBA00023203"/>
    </source>
</evidence>
<dbReference type="FunFam" id="1.20.58.60:FF:000003">
    <property type="entry name" value="Actinin, alpha 1"/>
    <property type="match status" value="1"/>
</dbReference>
<dbReference type="Pfam" id="PF08726">
    <property type="entry name" value="EFhand_Ca_insen"/>
    <property type="match status" value="1"/>
</dbReference>
<dbReference type="CDD" id="cd00176">
    <property type="entry name" value="SPEC"/>
    <property type="match status" value="2"/>
</dbReference>
<dbReference type="FunFam" id="1.10.418.10:FF:000001">
    <property type="entry name" value="Actinin alpha 1"/>
    <property type="match status" value="1"/>
</dbReference>
<gene>
    <name evidence="10" type="ORF">CCH79_00019165</name>
</gene>
<evidence type="ECO:0000256" key="3">
    <source>
        <dbReference type="ARBA" id="ARBA00022737"/>
    </source>
</evidence>
<dbReference type="PROSITE" id="PS00020">
    <property type="entry name" value="ACTININ_2"/>
    <property type="match status" value="1"/>
</dbReference>
<keyword evidence="3" id="KW-0677">Repeat</keyword>
<dbReference type="PANTHER" id="PTHR11915">
    <property type="entry name" value="SPECTRIN/FILAMIN RELATED CYTOSKELETAL PROTEIN"/>
    <property type="match status" value="1"/>
</dbReference>
<dbReference type="FunFam" id="1.20.58.60:FF:000002">
    <property type="entry name" value="Actinin, alpha 1"/>
    <property type="match status" value="1"/>
</dbReference>
<feature type="domain" description="EF-hand" evidence="9">
    <location>
        <begin position="950"/>
        <end position="985"/>
    </location>
</feature>
<dbReference type="FunFam" id="1.20.58.60:FF:000004">
    <property type="entry name" value="Actinin alpha 1"/>
    <property type="match status" value="1"/>
</dbReference>
<keyword evidence="2" id="KW-0479">Metal-binding</keyword>
<dbReference type="EMBL" id="NHOQ01002623">
    <property type="protein sequence ID" value="PWA15657.1"/>
    <property type="molecule type" value="Genomic_DNA"/>
</dbReference>
<dbReference type="GO" id="GO:0003779">
    <property type="term" value="F:actin binding"/>
    <property type="evidence" value="ECO:0007669"/>
    <property type="project" value="UniProtKB-KW"/>
</dbReference>
<name>A0A315UWD1_GAMAF</name>
<dbReference type="Gene3D" id="1.10.418.10">
    <property type="entry name" value="Calponin-like domain"/>
    <property type="match status" value="2"/>
</dbReference>
<dbReference type="SMART" id="SM00054">
    <property type="entry name" value="EFh"/>
    <property type="match status" value="2"/>
</dbReference>
<dbReference type="SUPFAM" id="SSF47473">
    <property type="entry name" value="EF-hand"/>
    <property type="match status" value="1"/>
</dbReference>
<dbReference type="Pfam" id="PF00307">
    <property type="entry name" value="CH"/>
    <property type="match status" value="2"/>
</dbReference>
<dbReference type="InterPro" id="IPR011992">
    <property type="entry name" value="EF-hand-dom_pair"/>
</dbReference>
<evidence type="ECO:0000313" key="11">
    <source>
        <dbReference type="Proteomes" id="UP000250572"/>
    </source>
</evidence>
<dbReference type="SMART" id="SM01184">
    <property type="entry name" value="efhand_Ca_insen"/>
    <property type="match status" value="1"/>
</dbReference>
<dbReference type="SUPFAM" id="SSF47576">
    <property type="entry name" value="Calponin-homology domain, CH-domain"/>
    <property type="match status" value="1"/>
</dbReference>
<dbReference type="Proteomes" id="UP000250572">
    <property type="component" value="Unassembled WGS sequence"/>
</dbReference>
<dbReference type="SMART" id="SM00150">
    <property type="entry name" value="SPEC"/>
    <property type="match status" value="2"/>
</dbReference>
<feature type="coiled-coil region" evidence="6">
    <location>
        <begin position="579"/>
        <end position="613"/>
    </location>
</feature>
<dbReference type="SMART" id="SM00033">
    <property type="entry name" value="CH"/>
    <property type="match status" value="2"/>
</dbReference>
<dbReference type="Gene3D" id="1.10.238.10">
    <property type="entry name" value="EF-hand"/>
    <property type="match status" value="2"/>
</dbReference>
<dbReference type="InterPro" id="IPR036872">
    <property type="entry name" value="CH_dom_sf"/>
</dbReference>
<dbReference type="InterPro" id="IPR001715">
    <property type="entry name" value="CH_dom"/>
</dbReference>
<protein>
    <recommendedName>
        <fullName evidence="12">Actinin alpha 4</fullName>
    </recommendedName>
</protein>
<keyword evidence="4" id="KW-0106">Calcium</keyword>
<evidence type="ECO:0000259" key="9">
    <source>
        <dbReference type="PROSITE" id="PS50222"/>
    </source>
</evidence>
<evidence type="ECO:0008006" key="12">
    <source>
        <dbReference type="Google" id="ProtNLM"/>
    </source>
</evidence>
<dbReference type="InterPro" id="IPR002017">
    <property type="entry name" value="Spectrin_repeat"/>
</dbReference>
<dbReference type="GO" id="GO:0005509">
    <property type="term" value="F:calcium ion binding"/>
    <property type="evidence" value="ECO:0007669"/>
    <property type="project" value="InterPro"/>
</dbReference>
<dbReference type="InterPro" id="IPR014837">
    <property type="entry name" value="EF-hand_Ca_insen"/>
</dbReference>
<keyword evidence="11" id="KW-1185">Reference proteome</keyword>
<feature type="domain" description="Calponin-homology (CH)" evidence="8">
    <location>
        <begin position="162"/>
        <end position="266"/>
    </location>
</feature>
<reference evidence="10 11" key="1">
    <citation type="journal article" date="2018" name="G3 (Bethesda)">
        <title>A High-Quality Reference Genome for the Invasive Mosquitofish Gambusia affinis Using a Chicago Library.</title>
        <authorList>
            <person name="Hoffberg S.L."/>
            <person name="Troendle N.J."/>
            <person name="Glenn T.C."/>
            <person name="Mahmud O."/>
            <person name="Louha S."/>
            <person name="Chalopin D."/>
            <person name="Bennetzen J.L."/>
            <person name="Mauricio R."/>
        </authorList>
    </citation>
    <scope>NUCLEOTIDE SEQUENCE [LARGE SCALE GENOMIC DNA]</scope>
    <source>
        <strain evidence="10">NE01/NJP1002.9</strain>
        <tissue evidence="10">Muscle</tissue>
    </source>
</reference>
<feature type="domain" description="Calponin-homology (CH)" evidence="8">
    <location>
        <begin position="275"/>
        <end position="381"/>
    </location>
</feature>
<dbReference type="PROSITE" id="PS50222">
    <property type="entry name" value="EF_HAND_2"/>
    <property type="match status" value="2"/>
</dbReference>
<keyword evidence="6" id="KW-0175">Coiled coil</keyword>
<evidence type="ECO:0000313" key="10">
    <source>
        <dbReference type="EMBL" id="PWA15657.1"/>
    </source>
</evidence>
<dbReference type="InterPro" id="IPR001589">
    <property type="entry name" value="Actinin_actin-bd_CS"/>
</dbReference>
<evidence type="ECO:0000256" key="7">
    <source>
        <dbReference type="SAM" id="MobiDB-lite"/>
    </source>
</evidence>
<dbReference type="STRING" id="33528.ENSGAFP00000006469"/>
<dbReference type="PROSITE" id="PS50021">
    <property type="entry name" value="CH"/>
    <property type="match status" value="2"/>
</dbReference>
<feature type="domain" description="EF-hand" evidence="9">
    <location>
        <begin position="895"/>
        <end position="930"/>
    </location>
</feature>
<dbReference type="SUPFAM" id="SSF46966">
    <property type="entry name" value="Spectrin repeat"/>
    <property type="match status" value="4"/>
</dbReference>
<dbReference type="InterPro" id="IPR002048">
    <property type="entry name" value="EF_hand_dom"/>
</dbReference>
<proteinExistence type="inferred from homology"/>
<evidence type="ECO:0000256" key="4">
    <source>
        <dbReference type="ARBA" id="ARBA00022837"/>
    </source>
</evidence>
<accession>A0A315UWD1</accession>
<dbReference type="CDD" id="cd21216">
    <property type="entry name" value="CH_ACTN_rpt2"/>
    <property type="match status" value="1"/>
</dbReference>
<dbReference type="FunFam" id="1.10.418.10:FF:000005">
    <property type="entry name" value="Actinin alpha 4"/>
    <property type="match status" value="1"/>
</dbReference>
<dbReference type="AlphaFoldDB" id="A0A315UWD1"/>
<dbReference type="FunFam" id="1.10.238.10:FF:000004">
    <property type="entry name" value="Actinin alpha 1"/>
    <property type="match status" value="1"/>
</dbReference>
<organism evidence="10 11">
    <name type="scientific">Gambusia affinis</name>
    <name type="common">Western mosquitofish</name>
    <name type="synonym">Heterandria affinis</name>
    <dbReference type="NCBI Taxonomy" id="33528"/>
    <lineage>
        <taxon>Eukaryota</taxon>
        <taxon>Metazoa</taxon>
        <taxon>Chordata</taxon>
        <taxon>Craniata</taxon>
        <taxon>Vertebrata</taxon>
        <taxon>Euteleostomi</taxon>
        <taxon>Actinopterygii</taxon>
        <taxon>Neopterygii</taxon>
        <taxon>Teleostei</taxon>
        <taxon>Neoteleostei</taxon>
        <taxon>Acanthomorphata</taxon>
        <taxon>Ovalentaria</taxon>
        <taxon>Atherinomorphae</taxon>
        <taxon>Cyprinodontiformes</taxon>
        <taxon>Poeciliidae</taxon>
        <taxon>Poeciliinae</taxon>
        <taxon>Gambusia</taxon>
    </lineage>
</organism>
<evidence type="ECO:0000259" key="8">
    <source>
        <dbReference type="PROSITE" id="PS50021"/>
    </source>
</evidence>
<comment type="similarity">
    <text evidence="1">Belongs to the alpha-actinin family.</text>
</comment>
<dbReference type="CDD" id="cd21214">
    <property type="entry name" value="CH_ACTN_rpt1"/>
    <property type="match status" value="1"/>
</dbReference>
<comment type="caution">
    <text evidence="10">The sequence shown here is derived from an EMBL/GenBank/DDBJ whole genome shotgun (WGS) entry which is preliminary data.</text>
</comment>